<dbReference type="InterPro" id="IPR000700">
    <property type="entry name" value="PAS-assoc_C"/>
</dbReference>
<evidence type="ECO:0000256" key="15">
    <source>
        <dbReference type="ARBA" id="ARBA00023026"/>
    </source>
</evidence>
<dbReference type="CDD" id="cd00130">
    <property type="entry name" value="PAS"/>
    <property type="match status" value="2"/>
</dbReference>
<evidence type="ECO:0000256" key="2">
    <source>
        <dbReference type="ARBA" id="ARBA00012438"/>
    </source>
</evidence>
<evidence type="ECO:0000256" key="10">
    <source>
        <dbReference type="ARBA" id="ARBA00022737"/>
    </source>
</evidence>
<dbReference type="GO" id="GO:0005524">
    <property type="term" value="F:ATP binding"/>
    <property type="evidence" value="ECO:0007669"/>
    <property type="project" value="UniProtKB-KW"/>
</dbReference>
<evidence type="ECO:0000256" key="3">
    <source>
        <dbReference type="ARBA" id="ARBA00021740"/>
    </source>
</evidence>
<dbReference type="InterPro" id="IPR013656">
    <property type="entry name" value="PAS_4"/>
</dbReference>
<evidence type="ECO:0000256" key="16">
    <source>
        <dbReference type="ARBA" id="ARBA00023170"/>
    </source>
</evidence>
<comment type="caution">
    <text evidence="19">The sequence shown here is derived from an EMBL/GenBank/DDBJ whole genome shotgun (WGS) entry which is preliminary data.</text>
</comment>
<dbReference type="GO" id="GO:0006355">
    <property type="term" value="P:regulation of DNA-templated transcription"/>
    <property type="evidence" value="ECO:0007669"/>
    <property type="project" value="InterPro"/>
</dbReference>
<feature type="domain" description="PAC" evidence="18">
    <location>
        <begin position="117"/>
        <end position="170"/>
    </location>
</feature>
<sequence>MVETVVLDKVNDRAIASPVADLLNMVDWVSSPLGPRSEWPASLQSAVNIMLPSQAQIVLFWGSEFVALYNDVYAPTIGYKHPHALGRPAREYWSELWDDLEPLLKRVLENGETVAAKDRPFYIERHGYPETVYFDISYSPVADESGVVRGVFCIVNETTERVKADADLRESEERLRAIFAQSAAGIALGDLSGTLISVNDHFCRIVGRTRDELVGMRMQDLTFADDLPENQRLLRHLVETGESFEIEKRYVRGDGSLVWVSNAVSAIRDDKGNMSQAVAISIDIGERRRAQDIERHLASMIASSNDAILGIDLDMKITSWNAAAEKLYGYSEEEAVGQTILMLVPDERRDEEPSILTQIKAGRIVEPYETQRQRKDGQLVEVLLSVSPICDANGNVIGASKTAQDITARKDAERLRSILVNELHHRVKNILATVIAIARQTIGRDKANHEDVEAFTNRLSSLSRAQDLLVHADWQQADLRAIVQQALSPYPADAFAVSGPSVFLPPKAVVSLSLALHELATNAAKYGALSVLGGQVSISWKFERVGDDRLTIIWEERGGPEVMPPARKGFGSTLVERLLAAELKGQTKFSYEKSGVICVIETEMSKLADDATE</sequence>
<dbReference type="SMART" id="SM00091">
    <property type="entry name" value="PAS"/>
    <property type="match status" value="3"/>
</dbReference>
<dbReference type="SMART" id="SM00086">
    <property type="entry name" value="PAC"/>
    <property type="match status" value="3"/>
</dbReference>
<protein>
    <recommendedName>
        <fullName evidence="3">Blue-light-activated histidine kinase</fullName>
        <ecNumber evidence="2">2.7.13.3</ecNumber>
    </recommendedName>
</protein>
<dbReference type="InterPro" id="IPR013767">
    <property type="entry name" value="PAS_fold"/>
</dbReference>
<gene>
    <name evidence="19" type="ORF">A7J57_20830</name>
</gene>
<feature type="domain" description="PAC" evidence="18">
    <location>
        <begin position="244"/>
        <end position="296"/>
    </location>
</feature>
<feature type="domain" description="PAS" evidence="17">
    <location>
        <begin position="293"/>
        <end position="362"/>
    </location>
</feature>
<keyword evidence="6" id="KW-0716">Sensory transduction</keyword>
<dbReference type="GO" id="GO:0004673">
    <property type="term" value="F:protein histidine kinase activity"/>
    <property type="evidence" value="ECO:0007669"/>
    <property type="project" value="UniProtKB-EC"/>
</dbReference>
<dbReference type="Pfam" id="PF08448">
    <property type="entry name" value="PAS_4"/>
    <property type="match status" value="1"/>
</dbReference>
<dbReference type="Pfam" id="PF00989">
    <property type="entry name" value="PAS"/>
    <property type="match status" value="1"/>
</dbReference>
<keyword evidence="15" id="KW-0843">Virulence</keyword>
<keyword evidence="7" id="KW-0285">Flavoprotein</keyword>
<evidence type="ECO:0000256" key="8">
    <source>
        <dbReference type="ARBA" id="ARBA00022643"/>
    </source>
</evidence>
<keyword evidence="16" id="KW-0675">Receptor</keyword>
<dbReference type="InterPro" id="IPR036890">
    <property type="entry name" value="HATPase_C_sf"/>
</dbReference>
<evidence type="ECO:0000256" key="6">
    <source>
        <dbReference type="ARBA" id="ARBA00022606"/>
    </source>
</evidence>
<dbReference type="InterPro" id="IPR001610">
    <property type="entry name" value="PAC"/>
</dbReference>
<organism evidence="19 20">
    <name type="scientific">Agrobacterium tumefaciens</name>
    <dbReference type="NCBI Taxonomy" id="358"/>
    <lineage>
        <taxon>Bacteria</taxon>
        <taxon>Pseudomonadati</taxon>
        <taxon>Pseudomonadota</taxon>
        <taxon>Alphaproteobacteria</taxon>
        <taxon>Hyphomicrobiales</taxon>
        <taxon>Rhizobiaceae</taxon>
        <taxon>Rhizobium/Agrobacterium group</taxon>
        <taxon>Agrobacterium</taxon>
        <taxon>Agrobacterium tumefaciens complex</taxon>
    </lineage>
</organism>
<dbReference type="RefSeq" id="WP_063947627.1">
    <property type="nucleotide sequence ID" value="NZ_LXPS01000004.1"/>
</dbReference>
<dbReference type="Pfam" id="PF13426">
    <property type="entry name" value="PAS_9"/>
    <property type="match status" value="1"/>
</dbReference>
<keyword evidence="12 19" id="KW-0418">Kinase</keyword>
<dbReference type="AlphaFoldDB" id="A0A176XIU4"/>
<evidence type="ECO:0000256" key="7">
    <source>
        <dbReference type="ARBA" id="ARBA00022630"/>
    </source>
</evidence>
<keyword evidence="11" id="KW-0547">Nucleotide-binding</keyword>
<dbReference type="PROSITE" id="PS50113">
    <property type="entry name" value="PAC"/>
    <property type="match status" value="3"/>
</dbReference>
<keyword evidence="13" id="KW-0067">ATP-binding</keyword>
<keyword evidence="14" id="KW-0157">Chromophore</keyword>
<dbReference type="SUPFAM" id="SSF55785">
    <property type="entry name" value="PYP-like sensor domain (PAS domain)"/>
    <property type="match status" value="3"/>
</dbReference>
<dbReference type="NCBIfam" id="TIGR00229">
    <property type="entry name" value="sensory_box"/>
    <property type="match status" value="3"/>
</dbReference>
<reference evidence="19 20" key="1">
    <citation type="submission" date="2016-05" db="EMBL/GenBank/DDBJ databases">
        <authorList>
            <person name="Lavstsen T."/>
            <person name="Jespersen J.S."/>
        </authorList>
    </citation>
    <scope>NUCLEOTIDE SEQUENCE [LARGE SCALE GENOMIC DNA]</scope>
    <source>
        <strain evidence="19 20">KCJ1736</strain>
    </source>
</reference>
<evidence type="ECO:0000256" key="4">
    <source>
        <dbReference type="ARBA" id="ARBA00022543"/>
    </source>
</evidence>
<feature type="domain" description="PAS" evidence="17">
    <location>
        <begin position="171"/>
        <end position="241"/>
    </location>
</feature>
<dbReference type="EMBL" id="LXPS01000004">
    <property type="protein sequence ID" value="OAE48982.1"/>
    <property type="molecule type" value="Genomic_DNA"/>
</dbReference>
<evidence type="ECO:0000259" key="17">
    <source>
        <dbReference type="PROSITE" id="PS50112"/>
    </source>
</evidence>
<dbReference type="EC" id="2.7.13.3" evidence="2"/>
<comment type="catalytic activity">
    <reaction evidence="1">
        <text>ATP + protein L-histidine = ADP + protein N-phospho-L-histidine.</text>
        <dbReference type="EC" id="2.7.13.3"/>
    </reaction>
</comment>
<evidence type="ECO:0000259" key="18">
    <source>
        <dbReference type="PROSITE" id="PS50113"/>
    </source>
</evidence>
<dbReference type="PROSITE" id="PS50112">
    <property type="entry name" value="PAS"/>
    <property type="match status" value="2"/>
</dbReference>
<keyword evidence="8" id="KW-0288">FMN</keyword>
<keyword evidence="4" id="KW-0600">Photoreceptor protein</keyword>
<keyword evidence="10" id="KW-0677">Repeat</keyword>
<dbReference type="InterPro" id="IPR000014">
    <property type="entry name" value="PAS"/>
</dbReference>
<dbReference type="GO" id="GO:0009881">
    <property type="term" value="F:photoreceptor activity"/>
    <property type="evidence" value="ECO:0007669"/>
    <property type="project" value="UniProtKB-KW"/>
</dbReference>
<dbReference type="Proteomes" id="UP000077098">
    <property type="component" value="Unassembled WGS sequence"/>
</dbReference>
<evidence type="ECO:0000313" key="19">
    <source>
        <dbReference type="EMBL" id="OAE48982.1"/>
    </source>
</evidence>
<dbReference type="Pfam" id="PF07536">
    <property type="entry name" value="HWE_HK"/>
    <property type="match status" value="1"/>
</dbReference>
<evidence type="ECO:0000256" key="1">
    <source>
        <dbReference type="ARBA" id="ARBA00000085"/>
    </source>
</evidence>
<dbReference type="SMART" id="SM00911">
    <property type="entry name" value="HWE_HK"/>
    <property type="match status" value="1"/>
</dbReference>
<evidence type="ECO:0000256" key="9">
    <source>
        <dbReference type="ARBA" id="ARBA00022679"/>
    </source>
</evidence>
<keyword evidence="9" id="KW-0808">Transferase</keyword>
<feature type="domain" description="PAC" evidence="18">
    <location>
        <begin position="366"/>
        <end position="418"/>
    </location>
</feature>
<evidence type="ECO:0000256" key="14">
    <source>
        <dbReference type="ARBA" id="ARBA00022991"/>
    </source>
</evidence>
<evidence type="ECO:0000256" key="5">
    <source>
        <dbReference type="ARBA" id="ARBA00022553"/>
    </source>
</evidence>
<dbReference type="Gene3D" id="3.30.450.20">
    <property type="entry name" value="PAS domain"/>
    <property type="match status" value="3"/>
</dbReference>
<proteinExistence type="predicted"/>
<dbReference type="InterPro" id="IPR011102">
    <property type="entry name" value="Sig_transdc_His_kinase_HWE"/>
</dbReference>
<evidence type="ECO:0000256" key="11">
    <source>
        <dbReference type="ARBA" id="ARBA00022741"/>
    </source>
</evidence>
<dbReference type="Gene3D" id="3.30.565.10">
    <property type="entry name" value="Histidine kinase-like ATPase, C-terminal domain"/>
    <property type="match status" value="1"/>
</dbReference>
<name>A0A176XIU4_AGRTU</name>
<evidence type="ECO:0000256" key="12">
    <source>
        <dbReference type="ARBA" id="ARBA00022777"/>
    </source>
</evidence>
<evidence type="ECO:0000256" key="13">
    <source>
        <dbReference type="ARBA" id="ARBA00022840"/>
    </source>
</evidence>
<evidence type="ECO:0000313" key="20">
    <source>
        <dbReference type="Proteomes" id="UP000077098"/>
    </source>
</evidence>
<dbReference type="InterPro" id="IPR035965">
    <property type="entry name" value="PAS-like_dom_sf"/>
</dbReference>
<keyword evidence="5" id="KW-0597">Phosphoprotein</keyword>
<dbReference type="PANTHER" id="PTHR41523:SF8">
    <property type="entry name" value="ETHYLENE RESPONSE SENSOR PROTEIN"/>
    <property type="match status" value="1"/>
</dbReference>
<dbReference type="PANTHER" id="PTHR41523">
    <property type="entry name" value="TWO-COMPONENT SYSTEM SENSOR PROTEIN"/>
    <property type="match status" value="1"/>
</dbReference>
<accession>A0A176XIU4</accession>